<reference evidence="3" key="1">
    <citation type="submission" date="2018-05" db="EMBL/GenBank/DDBJ databases">
        <title>Draft genome of Mucuna pruriens seed.</title>
        <authorList>
            <person name="Nnadi N.E."/>
            <person name="Vos R."/>
            <person name="Hasami M.H."/>
            <person name="Devisetty U.K."/>
            <person name="Aguiy J.C."/>
        </authorList>
    </citation>
    <scope>NUCLEOTIDE SEQUENCE [LARGE SCALE GENOMIC DNA]</scope>
    <source>
        <strain evidence="3">JCA_2017</strain>
    </source>
</reference>
<organism evidence="3 4">
    <name type="scientific">Mucuna pruriens</name>
    <name type="common">Velvet bean</name>
    <name type="synonym">Dolichos pruriens</name>
    <dbReference type="NCBI Taxonomy" id="157652"/>
    <lineage>
        <taxon>Eukaryota</taxon>
        <taxon>Viridiplantae</taxon>
        <taxon>Streptophyta</taxon>
        <taxon>Embryophyta</taxon>
        <taxon>Tracheophyta</taxon>
        <taxon>Spermatophyta</taxon>
        <taxon>Magnoliopsida</taxon>
        <taxon>eudicotyledons</taxon>
        <taxon>Gunneridae</taxon>
        <taxon>Pentapetalae</taxon>
        <taxon>rosids</taxon>
        <taxon>fabids</taxon>
        <taxon>Fabales</taxon>
        <taxon>Fabaceae</taxon>
        <taxon>Papilionoideae</taxon>
        <taxon>50 kb inversion clade</taxon>
        <taxon>NPAAA clade</taxon>
        <taxon>indigoferoid/millettioid clade</taxon>
        <taxon>Phaseoleae</taxon>
        <taxon>Mucuna</taxon>
    </lineage>
</organism>
<proteinExistence type="predicted"/>
<name>A0A371EH84_MUCPR</name>
<evidence type="ECO:0000256" key="1">
    <source>
        <dbReference type="SAM" id="MobiDB-lite"/>
    </source>
</evidence>
<dbReference type="PANTHER" id="PTHR35046">
    <property type="entry name" value="ZINC KNUCKLE (CCHC-TYPE) FAMILY PROTEIN"/>
    <property type="match status" value="1"/>
</dbReference>
<evidence type="ECO:0000259" key="2">
    <source>
        <dbReference type="Pfam" id="PF03732"/>
    </source>
</evidence>
<evidence type="ECO:0000313" key="3">
    <source>
        <dbReference type="EMBL" id="RDX65366.1"/>
    </source>
</evidence>
<feature type="region of interest" description="Disordered" evidence="1">
    <location>
        <begin position="1"/>
        <end position="21"/>
    </location>
</feature>
<dbReference type="InterPro" id="IPR005162">
    <property type="entry name" value="Retrotrans_gag_dom"/>
</dbReference>
<keyword evidence="4" id="KW-1185">Reference proteome</keyword>
<accession>A0A371EH84</accession>
<dbReference type="EMBL" id="QJKJ01013943">
    <property type="protein sequence ID" value="RDX65366.1"/>
    <property type="molecule type" value="Genomic_DNA"/>
</dbReference>
<feature type="region of interest" description="Disordered" evidence="1">
    <location>
        <begin position="55"/>
        <end position="113"/>
    </location>
</feature>
<feature type="compositionally biased region" description="Basic residues" evidence="1">
    <location>
        <begin position="255"/>
        <end position="277"/>
    </location>
</feature>
<comment type="caution">
    <text evidence="3">The sequence shown here is derived from an EMBL/GenBank/DDBJ whole genome shotgun (WGS) entry which is preliminary data.</text>
</comment>
<dbReference type="Proteomes" id="UP000257109">
    <property type="component" value="Unassembled WGS sequence"/>
</dbReference>
<dbReference type="PANTHER" id="PTHR35046:SF9">
    <property type="entry name" value="RNA-DIRECTED DNA POLYMERASE"/>
    <property type="match status" value="1"/>
</dbReference>
<feature type="region of interest" description="Disordered" evidence="1">
    <location>
        <begin position="306"/>
        <end position="327"/>
    </location>
</feature>
<feature type="compositionally biased region" description="Low complexity" evidence="1">
    <location>
        <begin position="316"/>
        <end position="327"/>
    </location>
</feature>
<protein>
    <recommendedName>
        <fullName evidence="2">Retrotransposon gag domain-containing protein</fullName>
    </recommendedName>
</protein>
<feature type="domain" description="Retrotransposon gag" evidence="2">
    <location>
        <begin position="137"/>
        <end position="213"/>
    </location>
</feature>
<gene>
    <name evidence="3" type="ORF">CR513_55982</name>
</gene>
<sequence>METTILEGPMTRGRPRKLQEKSLLTTRSTTVEGLNKALMEFPSKLAYHLQVETLSREKEEQNGHSLYESGASQDEENMSMHSVSSRSHRSERHERHERYGRHKRHREEPRREEIDGMKCKIPPYLGESKPYSYVKVKLVTLKFNDYPLMWWNQILCNIRRIRRLIVETWAELKRDLKERFVPSYYARDLYNKFQRLYQGSKSVTEYHKVMESQEVTMARFLHGLNRGIQDIVELYYYHFLEDLIHKATKVELQLKKKPTSRKPYPKKERARKYKSPKKGSEPLSVLGKRHIASQCTNIRTMVLREKGEVESESSQEKSSSSSDVESSSEASYYKGDLSMVRILMSNLVEEETKIERENIFHSSKRGKILVDMQVALAFTLGYYKNEIVLMWFPLKLHTLSWQYDRRVAHGGVTNRFTFEHLGHKVVFNLCLQRKCVRMKLK</sequence>
<feature type="non-terminal residue" evidence="3">
    <location>
        <position position="1"/>
    </location>
</feature>
<dbReference type="Pfam" id="PF03732">
    <property type="entry name" value="Retrotrans_gag"/>
    <property type="match status" value="1"/>
</dbReference>
<dbReference type="AlphaFoldDB" id="A0A371EH84"/>
<evidence type="ECO:0000313" key="4">
    <source>
        <dbReference type="Proteomes" id="UP000257109"/>
    </source>
</evidence>
<feature type="region of interest" description="Disordered" evidence="1">
    <location>
        <begin position="255"/>
        <end position="283"/>
    </location>
</feature>
<dbReference type="OrthoDB" id="695705at2759"/>